<dbReference type="AlphaFoldDB" id="A0A2X0SGP6"/>
<accession>A0A2X0SGP6</accession>
<protein>
    <submittedName>
        <fullName evidence="1">Uncharacterized protein</fullName>
    </submittedName>
</protein>
<name>A0A2X0SGP6_9PROT</name>
<proteinExistence type="predicted"/>
<evidence type="ECO:0000313" key="1">
    <source>
        <dbReference type="EMBL" id="SPS04956.1"/>
    </source>
</evidence>
<gene>
    <name evidence="1" type="ORF">NITFAB_0545</name>
</gene>
<sequence length="55" mass="6451">MLILEGKSWHHLHDVLFVSDTNGKFWLYCVWMFRKSGITGSECGVENNGRRRLPE</sequence>
<dbReference type="EMBL" id="LS423452">
    <property type="protein sequence ID" value="SPS04956.1"/>
    <property type="molecule type" value="Genomic_DNA"/>
</dbReference>
<reference evidence="1" key="1">
    <citation type="submission" date="2018-05" db="EMBL/GenBank/DDBJ databases">
        <authorList>
            <person name="Lanie J.A."/>
            <person name="Ng W.-L."/>
            <person name="Kazmierczak K.M."/>
            <person name="Andrzejewski T.M."/>
            <person name="Davidsen T.M."/>
            <person name="Wayne K.J."/>
            <person name="Tettelin H."/>
            <person name="Glass J.I."/>
            <person name="Rusch D."/>
            <person name="Podicherti R."/>
            <person name="Tsui H.-C.T."/>
            <person name="Winkler M.E."/>
        </authorList>
    </citation>
    <scope>NUCLEOTIDE SEQUENCE</scope>
    <source>
        <strain evidence="1">KNB</strain>
    </source>
</reference>
<organism evidence="1">
    <name type="scientific">Candidatus Nitrotoga fabula</name>
    <dbReference type="NCBI Taxonomy" id="2182327"/>
    <lineage>
        <taxon>Bacteria</taxon>
        <taxon>Pseudomonadati</taxon>
        <taxon>Pseudomonadota</taxon>
        <taxon>Betaproteobacteria</taxon>
        <taxon>Nitrosomonadales</taxon>
        <taxon>Gallionellaceae</taxon>
        <taxon>Candidatus Nitrotoga</taxon>
    </lineage>
</organism>